<proteinExistence type="predicted"/>
<dbReference type="Gene3D" id="3.40.50.720">
    <property type="entry name" value="NAD(P)-binding Rossmann-like Domain"/>
    <property type="match status" value="1"/>
</dbReference>
<dbReference type="EMBL" id="BARU01029816">
    <property type="protein sequence ID" value="GAH71336.1"/>
    <property type="molecule type" value="Genomic_DNA"/>
</dbReference>
<dbReference type="AlphaFoldDB" id="X1HMF9"/>
<gene>
    <name evidence="1" type="ORF">S03H2_47389</name>
</gene>
<name>X1HMF9_9ZZZZ</name>
<protein>
    <recommendedName>
        <fullName evidence="2">UDP-glucose/GDP-mannose dehydrogenase C-terminal domain-containing protein</fullName>
    </recommendedName>
</protein>
<evidence type="ECO:0008006" key="2">
    <source>
        <dbReference type="Google" id="ProtNLM"/>
    </source>
</evidence>
<sequence length="40" mass="4645">LQRIRSLMKGDLILDTRNVLEVEEVQKLGFRYEGVGREAL</sequence>
<reference evidence="1" key="1">
    <citation type="journal article" date="2014" name="Front. Microbiol.">
        <title>High frequency of phylogenetically diverse reductive dehalogenase-homologous genes in deep subseafloor sedimentary metagenomes.</title>
        <authorList>
            <person name="Kawai M."/>
            <person name="Futagami T."/>
            <person name="Toyoda A."/>
            <person name="Takaki Y."/>
            <person name="Nishi S."/>
            <person name="Hori S."/>
            <person name="Arai W."/>
            <person name="Tsubouchi T."/>
            <person name="Morono Y."/>
            <person name="Uchiyama I."/>
            <person name="Ito T."/>
            <person name="Fujiyama A."/>
            <person name="Inagaki F."/>
            <person name="Takami H."/>
        </authorList>
    </citation>
    <scope>NUCLEOTIDE SEQUENCE</scope>
    <source>
        <strain evidence="1">Expedition CK06-06</strain>
    </source>
</reference>
<feature type="non-terminal residue" evidence="1">
    <location>
        <position position="1"/>
    </location>
</feature>
<evidence type="ECO:0000313" key="1">
    <source>
        <dbReference type="EMBL" id="GAH71336.1"/>
    </source>
</evidence>
<comment type="caution">
    <text evidence="1">The sequence shown here is derived from an EMBL/GenBank/DDBJ whole genome shotgun (WGS) entry which is preliminary data.</text>
</comment>
<organism evidence="1">
    <name type="scientific">marine sediment metagenome</name>
    <dbReference type="NCBI Taxonomy" id="412755"/>
    <lineage>
        <taxon>unclassified sequences</taxon>
        <taxon>metagenomes</taxon>
        <taxon>ecological metagenomes</taxon>
    </lineage>
</organism>
<accession>X1HMF9</accession>